<dbReference type="AlphaFoldDB" id="A0A367VJ73"/>
<reference evidence="1 2" key="1">
    <citation type="submission" date="2014-07" db="EMBL/GenBank/DDBJ databases">
        <title>Draft genome sequence of Thalassospira profundimaris R8-17.</title>
        <authorList>
            <person name="Lai Q."/>
            <person name="Shao Z."/>
        </authorList>
    </citation>
    <scope>NUCLEOTIDE SEQUENCE [LARGE SCALE GENOMIC DNA]</scope>
    <source>
        <strain evidence="1 2">R8-17</strain>
    </source>
</reference>
<name>A0A367VJ73_9PROT</name>
<organism evidence="1 2">
    <name type="scientific">Thalassospira profundimaris</name>
    <dbReference type="NCBI Taxonomy" id="502049"/>
    <lineage>
        <taxon>Bacteria</taxon>
        <taxon>Pseudomonadati</taxon>
        <taxon>Pseudomonadota</taxon>
        <taxon>Alphaproteobacteria</taxon>
        <taxon>Rhodospirillales</taxon>
        <taxon>Thalassospiraceae</taxon>
        <taxon>Thalassospira</taxon>
    </lineage>
</organism>
<gene>
    <name evidence="1" type="ORF">TH6_01210</name>
</gene>
<dbReference type="EMBL" id="JPWB01000001">
    <property type="protein sequence ID" value="RCK25275.1"/>
    <property type="molecule type" value="Genomic_DNA"/>
</dbReference>
<evidence type="ECO:0000313" key="2">
    <source>
        <dbReference type="Proteomes" id="UP000253061"/>
    </source>
</evidence>
<accession>A0A367VJ73</accession>
<dbReference type="Proteomes" id="UP000253061">
    <property type="component" value="Unassembled WGS sequence"/>
</dbReference>
<proteinExistence type="predicted"/>
<protein>
    <submittedName>
        <fullName evidence="1">Uncharacterized protein</fullName>
    </submittedName>
</protein>
<evidence type="ECO:0000313" key="1">
    <source>
        <dbReference type="EMBL" id="RCK25275.1"/>
    </source>
</evidence>
<comment type="caution">
    <text evidence="1">The sequence shown here is derived from an EMBL/GenBank/DDBJ whole genome shotgun (WGS) entry which is preliminary data.</text>
</comment>
<sequence length="62" mass="6404">MVGNTESVLHDMLMIADGDKAKCVTSGAAHLRAVATPAAFGNAKTRIKQEVMMLGRSGLCGA</sequence>